<reference evidence="1 2" key="1">
    <citation type="submission" date="2023-07" db="EMBL/GenBank/DDBJ databases">
        <title>Genomic Encyclopedia of Type Strains, Phase IV (KMG-IV): sequencing the most valuable type-strain genomes for metagenomic binning, comparative biology and taxonomic classification.</title>
        <authorList>
            <person name="Goeker M."/>
        </authorList>
    </citation>
    <scope>NUCLEOTIDE SEQUENCE [LARGE SCALE GENOMIC DNA]</scope>
    <source>
        <strain evidence="1 2">DSM 19598</strain>
    </source>
</reference>
<dbReference type="InterPro" id="IPR022555">
    <property type="entry name" value="DUF2577"/>
</dbReference>
<comment type="caution">
    <text evidence="1">The sequence shown here is derived from an EMBL/GenBank/DDBJ whole genome shotgun (WGS) entry which is preliminary data.</text>
</comment>
<dbReference type="EMBL" id="JAUSUN010000004">
    <property type="protein sequence ID" value="MDQ0412731.1"/>
    <property type="molecule type" value="Genomic_DNA"/>
</dbReference>
<organism evidence="1 2">
    <name type="scientific">Mesobacillus stamsii</name>
    <dbReference type="NCBI Taxonomy" id="225347"/>
    <lineage>
        <taxon>Bacteria</taxon>
        <taxon>Bacillati</taxon>
        <taxon>Bacillota</taxon>
        <taxon>Bacilli</taxon>
        <taxon>Bacillales</taxon>
        <taxon>Bacillaceae</taxon>
        <taxon>Mesobacillus</taxon>
    </lineage>
</organism>
<accession>A0ABU0FS53</accession>
<evidence type="ECO:0008006" key="3">
    <source>
        <dbReference type="Google" id="ProtNLM"/>
    </source>
</evidence>
<dbReference type="Pfam" id="PF10844">
    <property type="entry name" value="DUF2577"/>
    <property type="match status" value="1"/>
</dbReference>
<sequence length="105" mass="11529">MSLVDLIKRTALKAVAATNPVEHTFGVVKTISPLSVEIHSKLTLPEEFLVVSEHLTVHERNVIINNSAEAVVMKFNDGLKPGDKVILSRVQGGHQYIVIDRYKGG</sequence>
<evidence type="ECO:0000313" key="1">
    <source>
        <dbReference type="EMBL" id="MDQ0412731.1"/>
    </source>
</evidence>
<protein>
    <recommendedName>
        <fullName evidence="3">DUF2577 domain-containing protein</fullName>
    </recommendedName>
</protein>
<evidence type="ECO:0000313" key="2">
    <source>
        <dbReference type="Proteomes" id="UP001242313"/>
    </source>
</evidence>
<dbReference type="Proteomes" id="UP001242313">
    <property type="component" value="Unassembled WGS sequence"/>
</dbReference>
<keyword evidence="2" id="KW-1185">Reference proteome</keyword>
<proteinExistence type="predicted"/>
<dbReference type="RefSeq" id="WP_307191320.1">
    <property type="nucleotide sequence ID" value="NZ_JAUSUN010000004.1"/>
</dbReference>
<gene>
    <name evidence="1" type="ORF">J2S25_000911</name>
</gene>
<name>A0ABU0FS53_9BACI</name>